<feature type="domain" description="DUF7745" evidence="1">
    <location>
        <begin position="108"/>
        <end position="158"/>
    </location>
</feature>
<comment type="caution">
    <text evidence="2">The sequence shown here is derived from an EMBL/GenBank/DDBJ whole genome shotgun (WGS) entry which is preliminary data.</text>
</comment>
<accession>A0A371F1R4</accession>
<protein>
    <recommendedName>
        <fullName evidence="1">DUF7745 domain-containing protein</fullName>
    </recommendedName>
</protein>
<dbReference type="EMBL" id="QJKJ01011036">
    <property type="protein sequence ID" value="RDX72164.1"/>
    <property type="molecule type" value="Genomic_DNA"/>
</dbReference>
<dbReference type="AlphaFoldDB" id="A0A371F1R4"/>
<dbReference type="InterPro" id="IPR056647">
    <property type="entry name" value="DUF7745"/>
</dbReference>
<dbReference type="OrthoDB" id="1459166at2759"/>
<evidence type="ECO:0000313" key="2">
    <source>
        <dbReference type="EMBL" id="RDX72164.1"/>
    </source>
</evidence>
<feature type="domain" description="DUF7745" evidence="1">
    <location>
        <begin position="6"/>
        <end position="106"/>
    </location>
</feature>
<reference evidence="2" key="1">
    <citation type="submission" date="2018-05" db="EMBL/GenBank/DDBJ databases">
        <title>Draft genome of Mucuna pruriens seed.</title>
        <authorList>
            <person name="Nnadi N.E."/>
            <person name="Vos R."/>
            <person name="Hasami M.H."/>
            <person name="Devisetty U.K."/>
            <person name="Aguiy J.C."/>
        </authorList>
    </citation>
    <scope>NUCLEOTIDE SEQUENCE [LARGE SCALE GENOMIC DNA]</scope>
    <source>
        <strain evidence="2">JCA_2017</strain>
    </source>
</reference>
<organism evidence="2 3">
    <name type="scientific">Mucuna pruriens</name>
    <name type="common">Velvet bean</name>
    <name type="synonym">Dolichos pruriens</name>
    <dbReference type="NCBI Taxonomy" id="157652"/>
    <lineage>
        <taxon>Eukaryota</taxon>
        <taxon>Viridiplantae</taxon>
        <taxon>Streptophyta</taxon>
        <taxon>Embryophyta</taxon>
        <taxon>Tracheophyta</taxon>
        <taxon>Spermatophyta</taxon>
        <taxon>Magnoliopsida</taxon>
        <taxon>eudicotyledons</taxon>
        <taxon>Gunneridae</taxon>
        <taxon>Pentapetalae</taxon>
        <taxon>rosids</taxon>
        <taxon>fabids</taxon>
        <taxon>Fabales</taxon>
        <taxon>Fabaceae</taxon>
        <taxon>Papilionoideae</taxon>
        <taxon>50 kb inversion clade</taxon>
        <taxon>NPAAA clade</taxon>
        <taxon>indigoferoid/millettioid clade</taxon>
        <taxon>Phaseoleae</taxon>
        <taxon>Mucuna</taxon>
    </lineage>
</organism>
<name>A0A371F1R4_MUCPR</name>
<dbReference type="PANTHER" id="PTHR48154">
    <property type="entry name" value="PROTEIN, PUTATIVE-RELATED"/>
    <property type="match status" value="1"/>
</dbReference>
<feature type="non-terminal residue" evidence="2">
    <location>
        <position position="1"/>
    </location>
</feature>
<dbReference type="Proteomes" id="UP000257109">
    <property type="component" value="Unassembled WGS sequence"/>
</dbReference>
<evidence type="ECO:0000313" key="3">
    <source>
        <dbReference type="Proteomes" id="UP000257109"/>
    </source>
</evidence>
<gene>
    <name evidence="2" type="ORF">CR513_48399</name>
</gene>
<dbReference type="Pfam" id="PF24924">
    <property type="entry name" value="DUF7745"/>
    <property type="match status" value="2"/>
</dbReference>
<evidence type="ECO:0000259" key="1">
    <source>
        <dbReference type="Pfam" id="PF24924"/>
    </source>
</evidence>
<keyword evidence="3" id="KW-1185">Reference proteome</keyword>
<sequence>MARAKRNRSGLEGLPRVYLEERLYRLREEEEWSAVMDVLGLLLYGILLFPQVENYIDLAAMKVFISKRDRGENPTMAVLANTYYTLNYCSKQKEGSLRCCTLLLYLMIHWYPPWNEREHMIIRYGGYPNVPFLGTQGAINYKPELASRQVGYPMIRAP</sequence>
<proteinExistence type="predicted"/>
<dbReference type="PANTHER" id="PTHR48154:SF1">
    <property type="entry name" value="PROTEIN, PUTATIVE-RELATED"/>
    <property type="match status" value="1"/>
</dbReference>